<reference evidence="1" key="1">
    <citation type="journal article" date="2020" name="G3 (Bethesda)">
        <title>High-Quality Assemblies for Three Invasive Social Wasps from the &lt;i&gt;Vespula&lt;/i&gt; Genus.</title>
        <authorList>
            <person name="Harrop T.W.R."/>
            <person name="Guhlin J."/>
            <person name="McLaughlin G.M."/>
            <person name="Permina E."/>
            <person name="Stockwell P."/>
            <person name="Gilligan J."/>
            <person name="Le Lec M.F."/>
            <person name="Gruber M.A.M."/>
            <person name="Quinn O."/>
            <person name="Lovegrove M."/>
            <person name="Duncan E.J."/>
            <person name="Remnant E.J."/>
            <person name="Van Eeckhoven J."/>
            <person name="Graham B."/>
            <person name="Knapp R.A."/>
            <person name="Langford K.W."/>
            <person name="Kronenberg Z."/>
            <person name="Press M.O."/>
            <person name="Eacker S.M."/>
            <person name="Wilson-Rankin E.E."/>
            <person name="Purcell J."/>
            <person name="Lester P.J."/>
            <person name="Dearden P.K."/>
        </authorList>
    </citation>
    <scope>NUCLEOTIDE SEQUENCE</scope>
    <source>
        <strain evidence="1">Linc-1</strain>
    </source>
</reference>
<dbReference type="GO" id="GO:0071897">
    <property type="term" value="P:DNA biosynthetic process"/>
    <property type="evidence" value="ECO:0007669"/>
    <property type="project" value="UniProtKB-ARBA"/>
</dbReference>
<sequence length="263" mass="30139">MGNCENSQDVGFSPNIMTFRDVKDTLEIYSGDKDMEVAFNKEPGQTRRFRRLIRREDPIRVKKVKKAHLGSIRLKILPRQDIKGPKCFKYEFGHVSAKCLKIASADKEKIGKTNGDSDLHVVQSSFYIQLGAPFLDCPLRRRHDVLISDAYLGRKYTTFVDLNRHNEFLKVPFGLCNSPAVFQRHMQAIFRLLIKSTTELLYLQQFDNLFKKRTGTASNYNGTTKRIIEEADVSANARAVQHLSKAVNKLNKKKLKGKFPLSE</sequence>
<dbReference type="InterPro" id="IPR043502">
    <property type="entry name" value="DNA/RNA_pol_sf"/>
</dbReference>
<organism evidence="1 2">
    <name type="scientific">Vespula germanica</name>
    <name type="common">German yellow jacket</name>
    <name type="synonym">Paravespula germanica</name>
    <dbReference type="NCBI Taxonomy" id="30212"/>
    <lineage>
        <taxon>Eukaryota</taxon>
        <taxon>Metazoa</taxon>
        <taxon>Ecdysozoa</taxon>
        <taxon>Arthropoda</taxon>
        <taxon>Hexapoda</taxon>
        <taxon>Insecta</taxon>
        <taxon>Pterygota</taxon>
        <taxon>Neoptera</taxon>
        <taxon>Endopterygota</taxon>
        <taxon>Hymenoptera</taxon>
        <taxon>Apocrita</taxon>
        <taxon>Aculeata</taxon>
        <taxon>Vespoidea</taxon>
        <taxon>Vespidae</taxon>
        <taxon>Vespinae</taxon>
        <taxon>Vespula</taxon>
    </lineage>
</organism>
<dbReference type="InterPro" id="IPR043128">
    <property type="entry name" value="Rev_trsase/Diguanyl_cyclase"/>
</dbReference>
<gene>
    <name evidence="1" type="ORF">HZH68_015465</name>
</gene>
<dbReference type="SUPFAM" id="SSF56672">
    <property type="entry name" value="DNA/RNA polymerases"/>
    <property type="match status" value="1"/>
</dbReference>
<proteinExistence type="predicted"/>
<protein>
    <submittedName>
        <fullName evidence="1">Uncharacterized protein</fullName>
    </submittedName>
</protein>
<evidence type="ECO:0000313" key="1">
    <source>
        <dbReference type="EMBL" id="KAF7382546.1"/>
    </source>
</evidence>
<keyword evidence="2" id="KW-1185">Reference proteome</keyword>
<accession>A0A834JBI5</accession>
<dbReference type="Gene3D" id="3.30.70.270">
    <property type="match status" value="1"/>
</dbReference>
<name>A0A834JBI5_VESGE</name>
<evidence type="ECO:0000313" key="2">
    <source>
        <dbReference type="Proteomes" id="UP000617340"/>
    </source>
</evidence>
<dbReference type="EMBL" id="JACSDZ010000020">
    <property type="protein sequence ID" value="KAF7382546.1"/>
    <property type="molecule type" value="Genomic_DNA"/>
</dbReference>
<comment type="caution">
    <text evidence="1">The sequence shown here is derived from an EMBL/GenBank/DDBJ whole genome shotgun (WGS) entry which is preliminary data.</text>
</comment>
<dbReference type="Proteomes" id="UP000617340">
    <property type="component" value="Unassembled WGS sequence"/>
</dbReference>
<dbReference type="AlphaFoldDB" id="A0A834JBI5"/>